<dbReference type="AlphaFoldDB" id="A0A803YEF1"/>
<reference evidence="1 2" key="1">
    <citation type="journal article" date="2010" name="PLoS Biol.">
        <title>Multi-platform next-generation sequencing of the domestic turkey (Meleagris gallopavo): genome assembly and analysis.</title>
        <authorList>
            <person name="Dalloul R.A."/>
            <person name="Long J.A."/>
            <person name="Zimin A.V."/>
            <person name="Aslam L."/>
            <person name="Beal K."/>
            <person name="Blomberg L.A."/>
            <person name="Bouffard P."/>
            <person name="Burt D.W."/>
            <person name="Crasta O."/>
            <person name="Crooijmans R.P."/>
            <person name="Cooper K."/>
            <person name="Coulombe R.A."/>
            <person name="De S."/>
            <person name="Delany M.E."/>
            <person name="Dodgson J.B."/>
            <person name="Dong J.J."/>
            <person name="Evans C."/>
            <person name="Frederickson K.M."/>
            <person name="Flicek P."/>
            <person name="Florea L."/>
            <person name="Folkerts O."/>
            <person name="Groenen M.A."/>
            <person name="Harkins T.T."/>
            <person name="Herrero J."/>
            <person name="Hoffmann S."/>
            <person name="Megens H.J."/>
            <person name="Jiang A."/>
            <person name="de Jong P."/>
            <person name="Kaiser P."/>
            <person name="Kim H."/>
            <person name="Kim K.W."/>
            <person name="Kim S."/>
            <person name="Langenberger D."/>
            <person name="Lee M.K."/>
            <person name="Lee T."/>
            <person name="Mane S."/>
            <person name="Marcais G."/>
            <person name="Marz M."/>
            <person name="McElroy A.P."/>
            <person name="Modise T."/>
            <person name="Nefedov M."/>
            <person name="Notredame C."/>
            <person name="Paton I.R."/>
            <person name="Payne W.S."/>
            <person name="Pertea G."/>
            <person name="Prickett D."/>
            <person name="Puiu D."/>
            <person name="Qioa D."/>
            <person name="Raineri E."/>
            <person name="Ruffier M."/>
            <person name="Salzberg S.L."/>
            <person name="Schatz M.C."/>
            <person name="Scheuring C."/>
            <person name="Schmidt C.J."/>
            <person name="Schroeder S."/>
            <person name="Searle S.M."/>
            <person name="Smith E.J."/>
            <person name="Smith J."/>
            <person name="Sonstegard T.S."/>
            <person name="Stadler P.F."/>
            <person name="Tafer H."/>
            <person name="Tu Z.J."/>
            <person name="Van Tassell C.P."/>
            <person name="Vilella A.J."/>
            <person name="Williams K.P."/>
            <person name="Yorke J.A."/>
            <person name="Zhang L."/>
            <person name="Zhang H.B."/>
            <person name="Zhang X."/>
            <person name="Zhang Y."/>
            <person name="Reed K.M."/>
        </authorList>
    </citation>
    <scope>NUCLEOTIDE SEQUENCE [LARGE SCALE GENOMIC DNA]</scope>
</reference>
<reference evidence="1" key="2">
    <citation type="submission" date="2025-08" db="UniProtKB">
        <authorList>
            <consortium name="Ensembl"/>
        </authorList>
    </citation>
    <scope>IDENTIFICATION</scope>
</reference>
<proteinExistence type="predicted"/>
<reference evidence="1" key="3">
    <citation type="submission" date="2025-09" db="UniProtKB">
        <authorList>
            <consortium name="Ensembl"/>
        </authorList>
    </citation>
    <scope>IDENTIFICATION</scope>
</reference>
<organism evidence="1 2">
    <name type="scientific">Meleagris gallopavo</name>
    <name type="common">Wild turkey</name>
    <dbReference type="NCBI Taxonomy" id="9103"/>
    <lineage>
        <taxon>Eukaryota</taxon>
        <taxon>Metazoa</taxon>
        <taxon>Chordata</taxon>
        <taxon>Craniata</taxon>
        <taxon>Vertebrata</taxon>
        <taxon>Euteleostomi</taxon>
        <taxon>Archelosauria</taxon>
        <taxon>Archosauria</taxon>
        <taxon>Dinosauria</taxon>
        <taxon>Saurischia</taxon>
        <taxon>Theropoda</taxon>
        <taxon>Coelurosauria</taxon>
        <taxon>Aves</taxon>
        <taxon>Neognathae</taxon>
        <taxon>Galloanserae</taxon>
        <taxon>Galliformes</taxon>
        <taxon>Phasianidae</taxon>
        <taxon>Meleagridinae</taxon>
        <taxon>Meleagris</taxon>
    </lineage>
</organism>
<sequence>PLHALTGDSKLRRQKHWVRCGQTKTWQNGDVNSVGVGWGKYSGEFYM</sequence>
<accession>A0A803YEF1</accession>
<dbReference type="InParanoid" id="A0A803YEF1"/>
<protein>
    <submittedName>
        <fullName evidence="1">Uncharacterized protein</fullName>
    </submittedName>
</protein>
<name>A0A803YEF1_MELGA</name>
<dbReference type="Ensembl" id="ENSMGAT00000036367.1">
    <property type="protein sequence ID" value="ENSMGAP00000030148.1"/>
    <property type="gene ID" value="ENSMGAG00000020939.1"/>
</dbReference>
<keyword evidence="2" id="KW-1185">Reference proteome</keyword>
<evidence type="ECO:0000313" key="1">
    <source>
        <dbReference type="Ensembl" id="ENSMGAP00000030148.1"/>
    </source>
</evidence>
<dbReference type="Proteomes" id="UP000001645">
    <property type="component" value="Chromosome 11"/>
</dbReference>
<evidence type="ECO:0000313" key="2">
    <source>
        <dbReference type="Proteomes" id="UP000001645"/>
    </source>
</evidence>